<accession>A0A8W8J0L6</accession>
<dbReference type="AlphaFoldDB" id="A0A8W8J0L6"/>
<evidence type="ECO:0000256" key="1">
    <source>
        <dbReference type="ARBA" id="ARBA00023002"/>
    </source>
</evidence>
<dbReference type="GO" id="GO:0017113">
    <property type="term" value="F:dihydropyrimidine dehydrogenase (NADP+) activity"/>
    <property type="evidence" value="ECO:0007669"/>
    <property type="project" value="TreeGrafter"/>
</dbReference>
<dbReference type="InterPro" id="IPR017896">
    <property type="entry name" value="4Fe4S_Fe-S-bd"/>
</dbReference>
<protein>
    <recommendedName>
        <fullName evidence="2">4Fe-4S ferredoxin-type domain-containing protein</fullName>
    </recommendedName>
</protein>
<dbReference type="Proteomes" id="UP000005408">
    <property type="component" value="Unassembled WGS sequence"/>
</dbReference>
<dbReference type="Gene3D" id="3.30.70.20">
    <property type="match status" value="1"/>
</dbReference>
<dbReference type="GO" id="GO:0050661">
    <property type="term" value="F:NADP binding"/>
    <property type="evidence" value="ECO:0007669"/>
    <property type="project" value="TreeGrafter"/>
</dbReference>
<proteinExistence type="predicted"/>
<organism evidence="3 4">
    <name type="scientific">Magallana gigas</name>
    <name type="common">Pacific oyster</name>
    <name type="synonym">Crassostrea gigas</name>
    <dbReference type="NCBI Taxonomy" id="29159"/>
    <lineage>
        <taxon>Eukaryota</taxon>
        <taxon>Metazoa</taxon>
        <taxon>Spiralia</taxon>
        <taxon>Lophotrochozoa</taxon>
        <taxon>Mollusca</taxon>
        <taxon>Bivalvia</taxon>
        <taxon>Autobranchia</taxon>
        <taxon>Pteriomorphia</taxon>
        <taxon>Ostreida</taxon>
        <taxon>Ostreoidea</taxon>
        <taxon>Ostreidae</taxon>
        <taxon>Magallana</taxon>
    </lineage>
</organism>
<keyword evidence="1" id="KW-0560">Oxidoreductase</keyword>
<sequence>MFQVCSAVHNQEHTVIEDYVTGLKTLLYLRSVEELHNWDGQSPPTAPHQLGKPVLKVKDIIEENLPSFGPYLAKRQELKDSLYKEKDLLSEENMPEPQRPANAPKKPRVKDVIGLALSRIGTYGDLNNQEQVVALIDELKVFHFSMFCICVFIAKFHNRTSYGCTLCLSVCPIIDCISMVPRTTPYIPKRGIPLGTGNNLLPGVSMVTN</sequence>
<keyword evidence="4" id="KW-1185">Reference proteome</keyword>
<evidence type="ECO:0000313" key="4">
    <source>
        <dbReference type="Proteomes" id="UP000005408"/>
    </source>
</evidence>
<name>A0A8W8J0L6_MAGGI</name>
<dbReference type="PANTHER" id="PTHR43073:SF2">
    <property type="entry name" value="DIHYDROPYRIMIDINE DEHYDROGENASE [NADP(+)]"/>
    <property type="match status" value="1"/>
</dbReference>
<evidence type="ECO:0000259" key="2">
    <source>
        <dbReference type="PROSITE" id="PS51379"/>
    </source>
</evidence>
<dbReference type="EnsemblMetazoa" id="G1674.1">
    <property type="protein sequence ID" value="G1674.1:cds"/>
    <property type="gene ID" value="G1674"/>
</dbReference>
<dbReference type="GO" id="GO:0006210">
    <property type="term" value="P:thymine catabolic process"/>
    <property type="evidence" value="ECO:0007669"/>
    <property type="project" value="TreeGrafter"/>
</dbReference>
<dbReference type="PROSITE" id="PS51379">
    <property type="entry name" value="4FE4S_FER_2"/>
    <property type="match status" value="1"/>
</dbReference>
<feature type="domain" description="4Fe-4S ferredoxin-type" evidence="2">
    <location>
        <begin position="152"/>
        <end position="182"/>
    </location>
</feature>
<evidence type="ECO:0000313" key="3">
    <source>
        <dbReference type="EnsemblMetazoa" id="G1674.1:cds"/>
    </source>
</evidence>
<dbReference type="GO" id="GO:0006212">
    <property type="term" value="P:uracil catabolic process"/>
    <property type="evidence" value="ECO:0007669"/>
    <property type="project" value="TreeGrafter"/>
</dbReference>
<dbReference type="GO" id="GO:0002058">
    <property type="term" value="F:uracil binding"/>
    <property type="evidence" value="ECO:0007669"/>
    <property type="project" value="TreeGrafter"/>
</dbReference>
<reference evidence="3" key="1">
    <citation type="submission" date="2022-08" db="UniProtKB">
        <authorList>
            <consortium name="EnsemblMetazoa"/>
        </authorList>
    </citation>
    <scope>IDENTIFICATION</scope>
    <source>
        <strain evidence="3">05x7-T-G4-1.051#20</strain>
    </source>
</reference>
<dbReference type="PANTHER" id="PTHR43073">
    <property type="entry name" value="DIHYDROPYRIMIDINE DEHYDROGENASE [NADP(+)]"/>
    <property type="match status" value="1"/>
</dbReference>
<dbReference type="GO" id="GO:0005829">
    <property type="term" value="C:cytosol"/>
    <property type="evidence" value="ECO:0007669"/>
    <property type="project" value="TreeGrafter"/>
</dbReference>